<feature type="signal peptide" evidence="1">
    <location>
        <begin position="1"/>
        <end position="17"/>
    </location>
</feature>
<accession>A0A9P8AGK2</accession>
<dbReference type="AlphaFoldDB" id="A0A9P8AGK2"/>
<comment type="caution">
    <text evidence="2">The sequence shown here is derived from an EMBL/GenBank/DDBJ whole genome shotgun (WGS) entry which is preliminary data.</text>
</comment>
<evidence type="ECO:0000313" key="3">
    <source>
        <dbReference type="Proteomes" id="UP000790833"/>
    </source>
</evidence>
<evidence type="ECO:0000256" key="1">
    <source>
        <dbReference type="SAM" id="SignalP"/>
    </source>
</evidence>
<keyword evidence="1" id="KW-0732">Signal</keyword>
<keyword evidence="3" id="KW-1185">Reference proteome</keyword>
<dbReference type="RefSeq" id="XP_043047381.1">
    <property type="nucleotide sequence ID" value="XM_043193544.1"/>
</dbReference>
<dbReference type="EMBL" id="JAHMUF010000023">
    <property type="protein sequence ID" value="KAG7191829.1"/>
    <property type="molecule type" value="Genomic_DNA"/>
</dbReference>
<evidence type="ECO:0000313" key="2">
    <source>
        <dbReference type="EMBL" id="KAG7191829.1"/>
    </source>
</evidence>
<gene>
    <name evidence="2" type="ORF">KQ657_002797</name>
</gene>
<protein>
    <submittedName>
        <fullName evidence="2">Uncharacterized protein</fullName>
    </submittedName>
</protein>
<dbReference type="GeneID" id="66116171"/>
<dbReference type="Proteomes" id="UP000790833">
    <property type="component" value="Unassembled WGS sequence"/>
</dbReference>
<proteinExistence type="predicted"/>
<sequence length="147" mass="14903">MFSKVLAASALASVALAGYSNSTSVPGNSTVVTTDVVVTEFTTYCPESTTVTFTTCPEEDVCGEHVVTVTEPTTLTVTSCEVPTTYTTTVSSTTVETVCPTCTEKTTVVSSSSMTYDNHTVTTAVGGAQKVAAGAFAGVAAVAAALF</sequence>
<organism evidence="2 3">
    <name type="scientific">Scheffersomyces spartinae</name>
    <dbReference type="NCBI Taxonomy" id="45513"/>
    <lineage>
        <taxon>Eukaryota</taxon>
        <taxon>Fungi</taxon>
        <taxon>Dikarya</taxon>
        <taxon>Ascomycota</taxon>
        <taxon>Saccharomycotina</taxon>
        <taxon>Pichiomycetes</taxon>
        <taxon>Debaryomycetaceae</taxon>
        <taxon>Scheffersomyces</taxon>
    </lineage>
</organism>
<name>A0A9P8AGK2_9ASCO</name>
<reference evidence="2" key="1">
    <citation type="submission" date="2021-03" db="EMBL/GenBank/DDBJ databases">
        <authorList>
            <person name="Palmer J.M."/>
        </authorList>
    </citation>
    <scope>NUCLEOTIDE SEQUENCE</scope>
    <source>
        <strain evidence="2">ARV_011</strain>
    </source>
</reference>
<feature type="chain" id="PRO_5040390301" evidence="1">
    <location>
        <begin position="18"/>
        <end position="147"/>
    </location>
</feature>